<evidence type="ECO:0000256" key="8">
    <source>
        <dbReference type="ARBA" id="ARBA00043980"/>
    </source>
</evidence>
<comment type="function">
    <text evidence="9">Contributes to K(+)/H(+) antiport activity by supporting proton efflux to control proton extrusion and homeostasis in chloroplasts in a light-dependent manner to modulate photosynthesis. Prevents excessive induction of non-photochemical quenching (NPQ) under continuous-light conditions. Indirectly promotes efficient inorganic carbon uptake into chloroplasts.</text>
</comment>
<sequence length="439" mass="51487">MQSIFFLSFYKYLLEISYRALHKAYEASKKVRDLQKNYLSYKTDKSYRRSAENVALYMNTTINKLESEIYWKLVEFKITQYLISILIRLCSTLSQEKISFYEFYSSTMNNSRNFIKVNRLKKRLAWIEAVLSDLQILKRGSWNEINNTFLKNSFKQSTPTSWLTYLTPKPKSMTYDSVGLVPRSIIRTISRFNAELRGQSASLVISEFRLAKYQAVASLQYLGCLIFLPWIISTLSKKIFFEPFAENWWNTSHFQIFLCVAQEEKALEELKNLEELLWLDTIMTGERQNVNDDLITHIRLMSMKLADKYNNDSIHTIIHPFTDLVAILTIGLLLIWGKKRLTILNSWAQEVFHSLSDTMKAFLIVFLADLCIGFHSRHGWEVLTRLFLDHLGFPYSQHLISCFTSIAPVILHTLFKYWVFRDLSRISPSIVANYDAMNE</sequence>
<comment type="similarity">
    <text evidence="8 9">Belongs to the CemA family.</text>
</comment>
<dbReference type="InterPro" id="IPR004282">
    <property type="entry name" value="CemA"/>
</dbReference>
<evidence type="ECO:0000256" key="4">
    <source>
        <dbReference type="ARBA" id="ARBA00022781"/>
    </source>
</evidence>
<dbReference type="GeneID" id="27984760"/>
<evidence type="ECO:0000256" key="3">
    <source>
        <dbReference type="ARBA" id="ARBA00022692"/>
    </source>
</evidence>
<proteinExistence type="inferred from homology"/>
<keyword evidence="7 9" id="KW-0472">Membrane</keyword>
<geneLocation type="chloroplast" evidence="10"/>
<keyword evidence="9" id="KW-0630">Potassium</keyword>
<keyword evidence="9" id="KW-1001">Plastid inner membrane</keyword>
<accession>A0A191T4D7</accession>
<dbReference type="GO" id="GO:0006813">
    <property type="term" value="P:potassium ion transport"/>
    <property type="evidence" value="ECO:0007669"/>
    <property type="project" value="UniProtKB-UniRule"/>
</dbReference>
<name>A0A191T4D7_SPIMX</name>
<keyword evidence="10" id="KW-0934">Plastid</keyword>
<dbReference type="PANTHER" id="PTHR33650">
    <property type="entry name" value="CHLOROPLAST ENVELOPE MEMBRANE PROTEIN-RELATED"/>
    <property type="match status" value="1"/>
</dbReference>
<evidence type="ECO:0000256" key="1">
    <source>
        <dbReference type="ARBA" id="ARBA00004141"/>
    </source>
</evidence>
<comment type="subcellular location">
    <subcellularLocation>
        <location evidence="1">Membrane</location>
        <topology evidence="1">Multi-pass membrane protein</topology>
    </subcellularLocation>
    <subcellularLocation>
        <location evidence="9">Plastid</location>
        <location evidence="9">Chloroplast inner membrane</location>
        <topology evidence="9">Multi-pass membrane protein</topology>
    </subcellularLocation>
</comment>
<keyword evidence="3 9" id="KW-0812">Transmembrane</keyword>
<keyword evidence="5 9" id="KW-1133">Transmembrane helix</keyword>
<keyword evidence="9" id="KW-0050">Antiport</keyword>
<keyword evidence="2 9" id="KW-0813">Transport</keyword>
<evidence type="ECO:0000256" key="9">
    <source>
        <dbReference type="HAMAP-Rule" id="MF_01308"/>
    </source>
</evidence>
<dbReference type="EMBL" id="KU646489">
    <property type="protein sequence ID" value="ANI25257.1"/>
    <property type="molecule type" value="Genomic_DNA"/>
</dbReference>
<comment type="catalytic activity">
    <reaction evidence="9">
        <text>K(+)(in) + H(+)(out) = K(+)(out) + H(+)(in)</text>
        <dbReference type="Rhea" id="RHEA:29467"/>
        <dbReference type="ChEBI" id="CHEBI:15378"/>
        <dbReference type="ChEBI" id="CHEBI:29103"/>
    </reaction>
</comment>
<dbReference type="GO" id="GO:0015297">
    <property type="term" value="F:antiporter activity"/>
    <property type="evidence" value="ECO:0007669"/>
    <property type="project" value="UniProtKB-KW"/>
</dbReference>
<dbReference type="HAMAP" id="MF_01308">
    <property type="entry name" value="CemA_PxcA"/>
    <property type="match status" value="1"/>
</dbReference>
<gene>
    <name evidence="9 10" type="primary">cemA</name>
</gene>
<dbReference type="RefSeq" id="YP_009258366.1">
    <property type="nucleotide sequence ID" value="NC_030355.1"/>
</dbReference>
<dbReference type="PANTHER" id="PTHR33650:SF2">
    <property type="entry name" value="CHLOROPLAST ENVELOPE MEMBRANE PROTEIN"/>
    <property type="match status" value="1"/>
</dbReference>
<dbReference type="Pfam" id="PF03040">
    <property type="entry name" value="CemA"/>
    <property type="match status" value="1"/>
</dbReference>
<keyword evidence="9" id="KW-0633">Potassium transport</keyword>
<keyword evidence="6 9" id="KW-0406">Ion transport</keyword>
<protein>
    <recommendedName>
        <fullName evidence="9">Potassium/proton antiporter CemA</fullName>
    </recommendedName>
    <alternativeName>
        <fullName evidence="9">Chloroplast envelope membrane protein A</fullName>
        <shortName evidence="9">CemA</shortName>
    </alternativeName>
</protein>
<organism evidence="10">
    <name type="scientific">Spirogyra maxima</name>
    <name type="common">Green alga</name>
    <dbReference type="NCBI Taxonomy" id="3180"/>
    <lineage>
        <taxon>Eukaryota</taxon>
        <taxon>Viridiplantae</taxon>
        <taxon>Streptophyta</taxon>
        <taxon>Zygnematophyceae</taxon>
        <taxon>Zygnematophycidae</taxon>
        <taxon>Spirogyrales</taxon>
        <taxon>Spirogyraceae</taxon>
        <taxon>Spirogyra</taxon>
    </lineage>
</organism>
<dbReference type="AlphaFoldDB" id="A0A191T4D7"/>
<evidence type="ECO:0000256" key="2">
    <source>
        <dbReference type="ARBA" id="ARBA00022448"/>
    </source>
</evidence>
<keyword evidence="10" id="KW-0150">Chloroplast</keyword>
<keyword evidence="4 9" id="KW-0375">Hydrogen ion transport</keyword>
<dbReference type="GO" id="GO:0015078">
    <property type="term" value="F:proton transmembrane transporter activity"/>
    <property type="evidence" value="ECO:0007669"/>
    <property type="project" value="UniProtKB-UniRule"/>
</dbReference>
<dbReference type="GO" id="GO:0009706">
    <property type="term" value="C:chloroplast inner membrane"/>
    <property type="evidence" value="ECO:0007669"/>
    <property type="project" value="UniProtKB-SubCell"/>
</dbReference>
<evidence type="ECO:0000256" key="7">
    <source>
        <dbReference type="ARBA" id="ARBA00023136"/>
    </source>
</evidence>
<evidence type="ECO:0000256" key="6">
    <source>
        <dbReference type="ARBA" id="ARBA00023065"/>
    </source>
</evidence>
<evidence type="ECO:0000313" key="10">
    <source>
        <dbReference type="EMBL" id="ANI25257.1"/>
    </source>
</evidence>
<reference evidence="10" key="1">
    <citation type="journal article" date="2016" name="Front. Plant Sci.">
        <title>Comparative Chloroplast Genome Analyses of Streptophyte Green Algae Uncover Major Structural Alterations in the Klebsormidiophyceae, Coleochaetophyceae and Zygnematophyceae.</title>
        <authorList>
            <person name="Lemieux C."/>
            <person name="Otis C."/>
            <person name="Turmel M."/>
        </authorList>
    </citation>
    <scope>NUCLEOTIDE SEQUENCE</scope>
</reference>
<evidence type="ECO:0000256" key="5">
    <source>
        <dbReference type="ARBA" id="ARBA00022989"/>
    </source>
</evidence>